<accession>A0A8J5VGA5</accession>
<evidence type="ECO:0000313" key="1">
    <source>
        <dbReference type="EMBL" id="KAG8066060.1"/>
    </source>
</evidence>
<evidence type="ECO:0000313" key="2">
    <source>
        <dbReference type="Proteomes" id="UP000729402"/>
    </source>
</evidence>
<organism evidence="1 2">
    <name type="scientific">Zizania palustris</name>
    <name type="common">Northern wild rice</name>
    <dbReference type="NCBI Taxonomy" id="103762"/>
    <lineage>
        <taxon>Eukaryota</taxon>
        <taxon>Viridiplantae</taxon>
        <taxon>Streptophyta</taxon>
        <taxon>Embryophyta</taxon>
        <taxon>Tracheophyta</taxon>
        <taxon>Spermatophyta</taxon>
        <taxon>Magnoliopsida</taxon>
        <taxon>Liliopsida</taxon>
        <taxon>Poales</taxon>
        <taxon>Poaceae</taxon>
        <taxon>BOP clade</taxon>
        <taxon>Oryzoideae</taxon>
        <taxon>Oryzeae</taxon>
        <taxon>Zizaniinae</taxon>
        <taxon>Zizania</taxon>
    </lineage>
</organism>
<name>A0A8J5VGA5_ZIZPA</name>
<comment type="caution">
    <text evidence="1">The sequence shown here is derived from an EMBL/GenBank/DDBJ whole genome shotgun (WGS) entry which is preliminary data.</text>
</comment>
<gene>
    <name evidence="1" type="ORF">GUJ93_ZPchr0004g38962</name>
</gene>
<dbReference type="Proteomes" id="UP000729402">
    <property type="component" value="Unassembled WGS sequence"/>
</dbReference>
<keyword evidence="2" id="KW-1185">Reference proteome</keyword>
<sequence>MAVLEGFPIAHTVGFASAHADDLVQAVAPPRTAGALRADGQSRQAVALRGRCVRHAGALRADADAAWAARGLLARCARMRTETADAQAALY</sequence>
<reference evidence="1" key="1">
    <citation type="journal article" date="2021" name="bioRxiv">
        <title>Whole Genome Assembly and Annotation of Northern Wild Rice, Zizania palustris L., Supports a Whole Genome Duplication in the Zizania Genus.</title>
        <authorList>
            <person name="Haas M."/>
            <person name="Kono T."/>
            <person name="Macchietto M."/>
            <person name="Millas R."/>
            <person name="McGilp L."/>
            <person name="Shao M."/>
            <person name="Duquette J."/>
            <person name="Hirsch C.N."/>
            <person name="Kimball J."/>
        </authorList>
    </citation>
    <scope>NUCLEOTIDE SEQUENCE</scope>
    <source>
        <tissue evidence="1">Fresh leaf tissue</tissue>
    </source>
</reference>
<dbReference type="AlphaFoldDB" id="A0A8J5VGA5"/>
<dbReference type="EMBL" id="JAAALK010000285">
    <property type="protein sequence ID" value="KAG8066060.1"/>
    <property type="molecule type" value="Genomic_DNA"/>
</dbReference>
<proteinExistence type="predicted"/>
<protein>
    <submittedName>
        <fullName evidence="1">Uncharacterized protein</fullName>
    </submittedName>
</protein>
<reference evidence="1" key="2">
    <citation type="submission" date="2021-02" db="EMBL/GenBank/DDBJ databases">
        <authorList>
            <person name="Kimball J.A."/>
            <person name="Haas M.W."/>
            <person name="Macchietto M."/>
            <person name="Kono T."/>
            <person name="Duquette J."/>
            <person name="Shao M."/>
        </authorList>
    </citation>
    <scope>NUCLEOTIDE SEQUENCE</scope>
    <source>
        <tissue evidence="1">Fresh leaf tissue</tissue>
    </source>
</reference>